<dbReference type="PANTHER" id="PTHR20842:SF0">
    <property type="entry name" value="ALPHA-ASPARTYL DIPEPTIDASE"/>
    <property type="match status" value="1"/>
</dbReference>
<keyword evidence="3" id="KW-0378">Hydrolase</keyword>
<gene>
    <name evidence="5" type="ORF">HRI96_10330</name>
</gene>
<keyword evidence="4" id="KW-0720">Serine protease</keyword>
<reference evidence="5" key="1">
    <citation type="submission" date="2020-05" db="EMBL/GenBank/DDBJ databases">
        <authorList>
            <person name="Zeng H."/>
            <person name="Chan Y.K."/>
            <person name="Watt R.M."/>
        </authorList>
    </citation>
    <scope>NUCLEOTIDE SEQUENCE</scope>
    <source>
        <strain evidence="5">ATCC 700773</strain>
    </source>
</reference>
<accession>A0A975F0V3</accession>
<evidence type="ECO:0000313" key="6">
    <source>
        <dbReference type="Proteomes" id="UP000671995"/>
    </source>
</evidence>
<reference evidence="5" key="2">
    <citation type="journal article" date="2021" name="Microbiol. Resour. Announc.">
        <title>Complete Genome Sequences of Three Human Oral Treponema parvum Isolates.</title>
        <authorList>
            <person name="Zeng H."/>
            <person name="Watt R.M."/>
        </authorList>
    </citation>
    <scope>NUCLEOTIDE SEQUENCE</scope>
    <source>
        <strain evidence="5">ATCC 700773</strain>
    </source>
</reference>
<sequence>MNLFLCSHFSSVGSIVKEQISGKKVVFIPTASLHEGYTGYVGSARKLFEKIGALLTEIDISTEELSKIKILFEDADVIYFTGGNSFFLIDQLRKTGTDKLLKQQIEKGKLFIGESAGAIICAPTISYIEKMDPVPKDYSQSDYAGLNLIDFYILPHYLTAPFKKVTAEIMQEFSELEICAINNSQAVIIKDGTRNIVAV</sequence>
<dbReference type="PANTHER" id="PTHR20842">
    <property type="entry name" value="PROTEASE S51 ALPHA-ASPARTYL DIPEPTIDASE"/>
    <property type="match status" value="1"/>
</dbReference>
<protein>
    <submittedName>
        <fullName evidence="5">Type 1 glutamine amidotransferase-like domain-containing protein</fullName>
    </submittedName>
</protein>
<dbReference type="Gene3D" id="3.40.50.880">
    <property type="match status" value="1"/>
</dbReference>
<dbReference type="GO" id="GO:0006508">
    <property type="term" value="P:proteolysis"/>
    <property type="evidence" value="ECO:0007669"/>
    <property type="project" value="UniProtKB-KW"/>
</dbReference>
<dbReference type="AlphaFoldDB" id="A0A975F0V3"/>
<evidence type="ECO:0000313" key="5">
    <source>
        <dbReference type="EMBL" id="QTQ12560.1"/>
    </source>
</evidence>
<dbReference type="RefSeq" id="WP_210117272.1">
    <property type="nucleotide sequence ID" value="NZ_CP054257.1"/>
</dbReference>
<evidence type="ECO:0000256" key="4">
    <source>
        <dbReference type="ARBA" id="ARBA00022825"/>
    </source>
</evidence>
<comment type="similarity">
    <text evidence="1">Belongs to the peptidase S51 family.</text>
</comment>
<name>A0A975F0V3_9SPIR</name>
<evidence type="ECO:0000256" key="1">
    <source>
        <dbReference type="ARBA" id="ARBA00006534"/>
    </source>
</evidence>
<keyword evidence="5" id="KW-0315">Glutamine amidotransferase</keyword>
<dbReference type="Pfam" id="PF03575">
    <property type="entry name" value="Peptidase_S51"/>
    <property type="match status" value="1"/>
</dbReference>
<dbReference type="InterPro" id="IPR029062">
    <property type="entry name" value="Class_I_gatase-like"/>
</dbReference>
<evidence type="ECO:0000256" key="3">
    <source>
        <dbReference type="ARBA" id="ARBA00022801"/>
    </source>
</evidence>
<dbReference type="GO" id="GO:0008236">
    <property type="term" value="F:serine-type peptidase activity"/>
    <property type="evidence" value="ECO:0007669"/>
    <property type="project" value="UniProtKB-KW"/>
</dbReference>
<dbReference type="EMBL" id="CP054257">
    <property type="protein sequence ID" value="QTQ12560.1"/>
    <property type="molecule type" value="Genomic_DNA"/>
</dbReference>
<dbReference type="InterPro" id="IPR005320">
    <property type="entry name" value="Peptidase_S51"/>
</dbReference>
<dbReference type="Proteomes" id="UP000671995">
    <property type="component" value="Chromosome"/>
</dbReference>
<keyword evidence="2" id="KW-0645">Protease</keyword>
<dbReference type="SUPFAM" id="SSF52317">
    <property type="entry name" value="Class I glutamine amidotransferase-like"/>
    <property type="match status" value="1"/>
</dbReference>
<evidence type="ECO:0000256" key="2">
    <source>
        <dbReference type="ARBA" id="ARBA00022670"/>
    </source>
</evidence>
<proteinExistence type="inferred from homology"/>
<organism evidence="5 6">
    <name type="scientific">Treponema parvum</name>
    <dbReference type="NCBI Taxonomy" id="138851"/>
    <lineage>
        <taxon>Bacteria</taxon>
        <taxon>Pseudomonadati</taxon>
        <taxon>Spirochaetota</taxon>
        <taxon>Spirochaetia</taxon>
        <taxon>Spirochaetales</taxon>
        <taxon>Treponemataceae</taxon>
        <taxon>Treponema</taxon>
    </lineage>
</organism>